<organism evidence="1 2">
    <name type="scientific">Forsythia ovata</name>
    <dbReference type="NCBI Taxonomy" id="205694"/>
    <lineage>
        <taxon>Eukaryota</taxon>
        <taxon>Viridiplantae</taxon>
        <taxon>Streptophyta</taxon>
        <taxon>Embryophyta</taxon>
        <taxon>Tracheophyta</taxon>
        <taxon>Spermatophyta</taxon>
        <taxon>Magnoliopsida</taxon>
        <taxon>eudicotyledons</taxon>
        <taxon>Gunneridae</taxon>
        <taxon>Pentapetalae</taxon>
        <taxon>asterids</taxon>
        <taxon>lamiids</taxon>
        <taxon>Lamiales</taxon>
        <taxon>Oleaceae</taxon>
        <taxon>Forsythieae</taxon>
        <taxon>Forsythia</taxon>
    </lineage>
</organism>
<keyword evidence="2" id="KW-1185">Reference proteome</keyword>
<protein>
    <submittedName>
        <fullName evidence="1">FRIGIDA-like protein 4b</fullName>
    </submittedName>
</protein>
<reference evidence="2" key="1">
    <citation type="submission" date="2024-07" db="EMBL/GenBank/DDBJ databases">
        <title>Two chromosome-level genome assemblies of Korean endemic species Abeliophyllum distichum and Forsythia ovata (Oleaceae).</title>
        <authorList>
            <person name="Jang H."/>
        </authorList>
    </citation>
    <scope>NUCLEOTIDE SEQUENCE [LARGE SCALE GENOMIC DNA]</scope>
</reference>
<accession>A0ABD1WJZ1</accession>
<sequence>MTSCTFLWKEHTNHCSSLQHDLENQAEGSKLRIWKLRHLWKPLINREFTISKSMSMALEKMENAKIFNDEPQVDNSDGLFLKIKSRSNKFSTSDVRVFISAQEKKVELLRSELPKGLRDYLDPPRDILEEISKVFLVDKRLVKSDRNNNDNNIN</sequence>
<evidence type="ECO:0000313" key="2">
    <source>
        <dbReference type="Proteomes" id="UP001604277"/>
    </source>
</evidence>
<evidence type="ECO:0000313" key="1">
    <source>
        <dbReference type="EMBL" id="KAL2550003.1"/>
    </source>
</evidence>
<gene>
    <name evidence="1" type="ORF">Fot_11533</name>
</gene>
<name>A0ABD1WJZ1_9LAMI</name>
<comment type="caution">
    <text evidence="1">The sequence shown here is derived from an EMBL/GenBank/DDBJ whole genome shotgun (WGS) entry which is preliminary data.</text>
</comment>
<dbReference type="EMBL" id="JBFOLJ010000003">
    <property type="protein sequence ID" value="KAL2550003.1"/>
    <property type="molecule type" value="Genomic_DNA"/>
</dbReference>
<proteinExistence type="predicted"/>
<dbReference type="AlphaFoldDB" id="A0ABD1WJZ1"/>
<dbReference type="Proteomes" id="UP001604277">
    <property type="component" value="Unassembled WGS sequence"/>
</dbReference>